<reference evidence="1 2" key="1">
    <citation type="submission" date="2019-01" db="EMBL/GenBank/DDBJ databases">
        <title>Coherence of Microcystis species and biogeography revealed through population genomics.</title>
        <authorList>
            <person name="Perez-Carrascal O.M."/>
            <person name="Terrat Y."/>
            <person name="Giani A."/>
            <person name="Fortin N."/>
            <person name="Tromas N."/>
            <person name="Shapiro B.J."/>
        </authorList>
    </citation>
    <scope>NUCLEOTIDE SEQUENCE [LARGE SCALE GENOMIC DNA]</scope>
    <source>
        <strain evidence="1">Mf_QC_C_20070823_S10D</strain>
    </source>
</reference>
<dbReference type="PANTHER" id="PTHR37017">
    <property type="entry name" value="AB HYDROLASE-1 DOMAIN-CONTAINING PROTEIN-RELATED"/>
    <property type="match status" value="1"/>
</dbReference>
<dbReference type="EMBL" id="SFAM01000015">
    <property type="protein sequence ID" value="TRV15975.1"/>
    <property type="molecule type" value="Genomic_DNA"/>
</dbReference>
<evidence type="ECO:0000313" key="2">
    <source>
        <dbReference type="Proteomes" id="UP000315868"/>
    </source>
</evidence>
<dbReference type="Proteomes" id="UP000315868">
    <property type="component" value="Unassembled WGS sequence"/>
</dbReference>
<dbReference type="AlphaFoldDB" id="A0A552L6X1"/>
<dbReference type="InterPro" id="IPR029058">
    <property type="entry name" value="AB_hydrolase_fold"/>
</dbReference>
<organism evidence="1 2">
    <name type="scientific">Microcystis flos-aquae Mf_QC_C_20070823_S10D</name>
    <dbReference type="NCBI Taxonomy" id="2486236"/>
    <lineage>
        <taxon>Bacteria</taxon>
        <taxon>Bacillati</taxon>
        <taxon>Cyanobacteriota</taxon>
        <taxon>Cyanophyceae</taxon>
        <taxon>Oscillatoriophycideae</taxon>
        <taxon>Chroococcales</taxon>
        <taxon>Microcystaceae</taxon>
        <taxon>Microcystis</taxon>
    </lineage>
</organism>
<dbReference type="SUPFAM" id="SSF53474">
    <property type="entry name" value="alpha/beta-Hydrolases"/>
    <property type="match status" value="1"/>
</dbReference>
<evidence type="ECO:0000313" key="1">
    <source>
        <dbReference type="EMBL" id="TRV15975.1"/>
    </source>
</evidence>
<dbReference type="InterPro" id="IPR052897">
    <property type="entry name" value="Sec-Metab_Biosynth_Hydrolase"/>
</dbReference>
<name>A0A552L6X1_9CHRO</name>
<keyword evidence="1" id="KW-0378">Hydrolase</keyword>
<proteinExistence type="predicted"/>
<dbReference type="Gene3D" id="3.40.50.1820">
    <property type="entry name" value="alpha/beta hydrolase"/>
    <property type="match status" value="2"/>
</dbReference>
<protein>
    <submittedName>
        <fullName evidence="1">Alpha/beta hydrolase</fullName>
    </submittedName>
</protein>
<sequence length="107" mass="11515">MNRINNIVLVHGFWADGSSYNQITAQLLAEGYAAIAVQNPLTSLADDLAAPNWYIVSSQDQAVPPELQFNLAERMGAKTVVLASGHVPTISHASEVLEVIREASNRG</sequence>
<gene>
    <name evidence="1" type="ORF">EWV45_01660</name>
</gene>
<dbReference type="GO" id="GO:0016787">
    <property type="term" value="F:hydrolase activity"/>
    <property type="evidence" value="ECO:0007669"/>
    <property type="project" value="UniProtKB-KW"/>
</dbReference>
<comment type="caution">
    <text evidence="1">The sequence shown here is derived from an EMBL/GenBank/DDBJ whole genome shotgun (WGS) entry which is preliminary data.</text>
</comment>
<dbReference type="PANTHER" id="PTHR37017:SF11">
    <property type="entry name" value="ESTERASE_LIPASE_THIOESTERASE DOMAIN-CONTAINING PROTEIN"/>
    <property type="match status" value="1"/>
</dbReference>
<accession>A0A552L6X1</accession>